<dbReference type="InterPro" id="IPR012681">
    <property type="entry name" value="NCS1"/>
</dbReference>
<comment type="subcellular location">
    <subcellularLocation>
        <location evidence="1">Membrane</location>
        <topology evidence="1">Multi-pass membrane protein</topology>
    </subcellularLocation>
</comment>
<feature type="transmembrane region" description="Helical" evidence="6">
    <location>
        <begin position="53"/>
        <end position="72"/>
    </location>
</feature>
<dbReference type="AlphaFoldDB" id="A0A194XIS0"/>
<dbReference type="GO" id="GO:0005886">
    <property type="term" value="C:plasma membrane"/>
    <property type="evidence" value="ECO:0007669"/>
    <property type="project" value="TreeGrafter"/>
</dbReference>
<feature type="transmembrane region" description="Helical" evidence="6">
    <location>
        <begin position="311"/>
        <end position="327"/>
    </location>
</feature>
<feature type="transmembrane region" description="Helical" evidence="6">
    <location>
        <begin position="84"/>
        <end position="105"/>
    </location>
</feature>
<dbReference type="Gene3D" id="1.10.4160.10">
    <property type="entry name" value="Hydantoin permease"/>
    <property type="match status" value="1"/>
</dbReference>
<feature type="transmembrane region" description="Helical" evidence="6">
    <location>
        <begin position="182"/>
        <end position="201"/>
    </location>
</feature>
<proteinExistence type="inferred from homology"/>
<sequence>MSNMATNLIRRFREGIPAPHLQAKGAENVKGEDMWLDNDDVRPLKLADRTWNLWTYLTFWFSATATVSNWYAASSAQALGLSMWESVGTAFGGQVLIAIVIVFNGRAGAKYHIGYPILNRASFGIFGAWWPTFNRAVMAIVWNGVNAVQGAQCVYVMLHALTPHIANIPNVMGKGSALDSGGMIGFAVFWVLTCCFLVIPVPKMRGLVYAKLLVFVVSAIAMLSWTLHKAGGIGPVASQPGTATGSKRTWLLIRFFLLGAANCATFASNAADFQRYATKPNDVILGNIIGFPLSNLIVSIIGNLVGSSSQIVFGTLIWSPLTYLDMLQTSSYTAGNRAGCFFIAACFTYSAIFSSIFENSLPAGNDIAALFPKYLTIRKGFFICAVVSFAINPWYLLGSASIFISFLASYQIFLSAITGVLLCHYYIISRGYLEIHDLYTSCPNGAYHYFHGWNWRAYLAYIVGIIPNFYGFLNNMGVHAPLGVTKAYYFAYPIGLAVSFFTYWAACWISPPALWFPLSEWREPKDYVRPEEQVTFEILDWHFGTERENVSGGVAEKGLSEKGVNVADKTDEVLG</sequence>
<evidence type="ECO:0000313" key="7">
    <source>
        <dbReference type="EMBL" id="KUJ20058.1"/>
    </source>
</evidence>
<dbReference type="NCBIfam" id="TIGR00800">
    <property type="entry name" value="ncs1"/>
    <property type="match status" value="1"/>
</dbReference>
<evidence type="ECO:0000256" key="4">
    <source>
        <dbReference type="ARBA" id="ARBA00022989"/>
    </source>
</evidence>
<dbReference type="InParanoid" id="A0A194XIS0"/>
<evidence type="ECO:0000256" key="2">
    <source>
        <dbReference type="ARBA" id="ARBA00008974"/>
    </source>
</evidence>
<dbReference type="InterPro" id="IPR045225">
    <property type="entry name" value="Uracil/uridine/allantoin_perm"/>
</dbReference>
<feature type="transmembrane region" description="Helical" evidence="6">
    <location>
        <begin position="339"/>
        <end position="357"/>
    </location>
</feature>
<evidence type="ECO:0000256" key="1">
    <source>
        <dbReference type="ARBA" id="ARBA00004141"/>
    </source>
</evidence>
<reference evidence="7 8" key="1">
    <citation type="submission" date="2015-10" db="EMBL/GenBank/DDBJ databases">
        <title>Full genome of DAOMC 229536 Phialocephala scopiformis, a fungal endophyte of spruce producing the potent anti-insectan compound rugulosin.</title>
        <authorList>
            <consortium name="DOE Joint Genome Institute"/>
            <person name="Walker A.K."/>
            <person name="Frasz S.L."/>
            <person name="Seifert K.A."/>
            <person name="Miller J.D."/>
            <person name="Mondo S.J."/>
            <person name="Labutti K."/>
            <person name="Lipzen A."/>
            <person name="Dockter R."/>
            <person name="Kennedy M."/>
            <person name="Grigoriev I.V."/>
            <person name="Spatafora J.W."/>
        </authorList>
    </citation>
    <scope>NUCLEOTIDE SEQUENCE [LARGE SCALE GENOMIC DNA]</scope>
    <source>
        <strain evidence="7 8">CBS 120377</strain>
    </source>
</reference>
<keyword evidence="5 6" id="KW-0472">Membrane</keyword>
<dbReference type="GeneID" id="28817476"/>
<feature type="transmembrane region" description="Helical" evidence="6">
    <location>
        <begin position="208"/>
        <end position="228"/>
    </location>
</feature>
<evidence type="ECO:0000256" key="5">
    <source>
        <dbReference type="ARBA" id="ARBA00023136"/>
    </source>
</evidence>
<dbReference type="InterPro" id="IPR001248">
    <property type="entry name" value="Pur-cyt_permease"/>
</dbReference>
<feature type="transmembrane region" description="Helical" evidence="6">
    <location>
        <begin position="248"/>
        <end position="271"/>
    </location>
</feature>
<feature type="transmembrane region" description="Helical" evidence="6">
    <location>
        <begin position="458"/>
        <end position="477"/>
    </location>
</feature>
<accession>A0A194XIS0</accession>
<dbReference type="CDD" id="cd11482">
    <property type="entry name" value="SLC-NCS1sbd_NRT1-like"/>
    <property type="match status" value="1"/>
</dbReference>
<dbReference type="RefSeq" id="XP_018074413.1">
    <property type="nucleotide sequence ID" value="XM_018207750.1"/>
</dbReference>
<dbReference type="PANTHER" id="PTHR30618:SF1">
    <property type="entry name" value="URIDINE PERMEASE"/>
    <property type="match status" value="1"/>
</dbReference>
<protein>
    <recommendedName>
        <fullName evidence="9">Uridine permease</fullName>
    </recommendedName>
</protein>
<evidence type="ECO:0008006" key="9">
    <source>
        <dbReference type="Google" id="ProtNLM"/>
    </source>
</evidence>
<keyword evidence="3 6" id="KW-0812">Transmembrane</keyword>
<feature type="transmembrane region" description="Helical" evidence="6">
    <location>
        <begin position="489"/>
        <end position="511"/>
    </location>
</feature>
<feature type="transmembrane region" description="Helical" evidence="6">
    <location>
        <begin position="283"/>
        <end position="305"/>
    </location>
</feature>
<dbReference type="Pfam" id="PF02133">
    <property type="entry name" value="Transp_cyt_pur"/>
    <property type="match status" value="1"/>
</dbReference>
<organism evidence="7 8">
    <name type="scientific">Mollisia scopiformis</name>
    <name type="common">Conifer needle endophyte fungus</name>
    <name type="synonym">Phialocephala scopiformis</name>
    <dbReference type="NCBI Taxonomy" id="149040"/>
    <lineage>
        <taxon>Eukaryota</taxon>
        <taxon>Fungi</taxon>
        <taxon>Dikarya</taxon>
        <taxon>Ascomycota</taxon>
        <taxon>Pezizomycotina</taxon>
        <taxon>Leotiomycetes</taxon>
        <taxon>Helotiales</taxon>
        <taxon>Mollisiaceae</taxon>
        <taxon>Mollisia</taxon>
    </lineage>
</organism>
<dbReference type="KEGG" id="psco:LY89DRAFT_469963"/>
<evidence type="ECO:0000256" key="6">
    <source>
        <dbReference type="SAM" id="Phobius"/>
    </source>
</evidence>
<dbReference type="PANTHER" id="PTHR30618">
    <property type="entry name" value="NCS1 FAMILY PURINE/PYRIMIDINE TRANSPORTER"/>
    <property type="match status" value="1"/>
</dbReference>
<dbReference type="EMBL" id="KQ947410">
    <property type="protein sequence ID" value="KUJ20058.1"/>
    <property type="molecule type" value="Genomic_DNA"/>
</dbReference>
<keyword evidence="4 6" id="KW-1133">Transmembrane helix</keyword>
<name>A0A194XIS0_MOLSC</name>
<dbReference type="FunFam" id="1.10.4160.10:FF:000001">
    <property type="entry name" value="Uracil permease, putative"/>
    <property type="match status" value="1"/>
</dbReference>
<dbReference type="Proteomes" id="UP000070700">
    <property type="component" value="Unassembled WGS sequence"/>
</dbReference>
<evidence type="ECO:0000256" key="3">
    <source>
        <dbReference type="ARBA" id="ARBA00022692"/>
    </source>
</evidence>
<comment type="similarity">
    <text evidence="2">Belongs to the purine-cytosine permease (2.A.39) family.</text>
</comment>
<dbReference type="GO" id="GO:0015205">
    <property type="term" value="F:nucleobase transmembrane transporter activity"/>
    <property type="evidence" value="ECO:0007669"/>
    <property type="project" value="TreeGrafter"/>
</dbReference>
<keyword evidence="8" id="KW-1185">Reference proteome</keyword>
<evidence type="ECO:0000313" key="8">
    <source>
        <dbReference type="Proteomes" id="UP000070700"/>
    </source>
</evidence>
<feature type="transmembrane region" description="Helical" evidence="6">
    <location>
        <begin position="404"/>
        <end position="428"/>
    </location>
</feature>
<dbReference type="OrthoDB" id="2018619at2759"/>
<gene>
    <name evidence="7" type="ORF">LY89DRAFT_469963</name>
</gene>
<feature type="transmembrane region" description="Helical" evidence="6">
    <location>
        <begin position="377"/>
        <end position="397"/>
    </location>
</feature>